<dbReference type="SMART" id="SM00164">
    <property type="entry name" value="TBC"/>
    <property type="match status" value="1"/>
</dbReference>
<keyword evidence="4" id="KW-1185">Reference proteome</keyword>
<dbReference type="InterPro" id="IPR050302">
    <property type="entry name" value="Rab_GAP_TBC_domain"/>
</dbReference>
<evidence type="ECO:0000313" key="4">
    <source>
        <dbReference type="Proteomes" id="UP000799757"/>
    </source>
</evidence>
<dbReference type="SUPFAM" id="SSF47923">
    <property type="entry name" value="Ypt/Rab-GAP domain of gyp1p"/>
    <property type="match status" value="2"/>
</dbReference>
<dbReference type="AlphaFoldDB" id="A0A6A6XC72"/>
<dbReference type="GO" id="GO:0005096">
    <property type="term" value="F:GTPase activator activity"/>
    <property type="evidence" value="ECO:0007669"/>
    <property type="project" value="TreeGrafter"/>
</dbReference>
<dbReference type="Proteomes" id="UP000799757">
    <property type="component" value="Unassembled WGS sequence"/>
</dbReference>
<dbReference type="InterPro" id="IPR000195">
    <property type="entry name" value="Rab-GAP-TBC_dom"/>
</dbReference>
<evidence type="ECO:0000313" key="3">
    <source>
        <dbReference type="EMBL" id="KAF2794046.1"/>
    </source>
</evidence>
<proteinExistence type="predicted"/>
<feature type="compositionally biased region" description="Polar residues" evidence="1">
    <location>
        <begin position="227"/>
        <end position="241"/>
    </location>
</feature>
<dbReference type="PROSITE" id="PS50086">
    <property type="entry name" value="TBC_RABGAP"/>
    <property type="match status" value="1"/>
</dbReference>
<protein>
    <recommendedName>
        <fullName evidence="2">Rab-GAP TBC domain-containing protein</fullName>
    </recommendedName>
</protein>
<dbReference type="InterPro" id="IPR053949">
    <property type="entry name" value="SBE2/SBE22_M"/>
</dbReference>
<name>A0A6A6XC72_9PLEO</name>
<evidence type="ECO:0000259" key="2">
    <source>
        <dbReference type="PROSITE" id="PS50086"/>
    </source>
</evidence>
<feature type="region of interest" description="Disordered" evidence="1">
    <location>
        <begin position="97"/>
        <end position="125"/>
    </location>
</feature>
<feature type="compositionally biased region" description="Polar residues" evidence="1">
    <location>
        <begin position="203"/>
        <end position="216"/>
    </location>
</feature>
<dbReference type="InterPro" id="IPR035969">
    <property type="entry name" value="Rab-GAP_TBC_sf"/>
</dbReference>
<dbReference type="Gene3D" id="1.10.10.750">
    <property type="entry name" value="Ypt/Rab-GAP domain of gyp1p, domain 1"/>
    <property type="match status" value="1"/>
</dbReference>
<dbReference type="EMBL" id="MU001905">
    <property type="protein sequence ID" value="KAF2794046.1"/>
    <property type="molecule type" value="Genomic_DNA"/>
</dbReference>
<dbReference type="GO" id="GO:0031267">
    <property type="term" value="F:small GTPase binding"/>
    <property type="evidence" value="ECO:0007669"/>
    <property type="project" value="TreeGrafter"/>
</dbReference>
<feature type="compositionally biased region" description="Polar residues" evidence="1">
    <location>
        <begin position="332"/>
        <end position="351"/>
    </location>
</feature>
<feature type="compositionally biased region" description="Low complexity" evidence="1">
    <location>
        <begin position="109"/>
        <end position="124"/>
    </location>
</feature>
<dbReference type="Pfam" id="PF00566">
    <property type="entry name" value="RabGAP-TBC"/>
    <property type="match status" value="1"/>
</dbReference>
<sequence>MPTTLFAQQQYLPHFGQGAGDDCGVHYIHHPKSLYIISEHEYVRSLIPSAAQRVKASPDRIQITAPSSRIGTPFRRPRPPKAPRPLMATLTYAADATMAAPGSPPDLTNSKSSKSSSFHSSNMSDVMGHNDLTHFEDINLDDLGGPSSFHIPVSPSHRVLFEASRPSYPSGVSSRGTVHPHPAAHSFRDLTGNSRPRYPSLKGQVNNAVRPQSQLNAPGRSVRRGFTSPSTPSLAHTSSLVAPTRRSRSPSPSNPQAFPSAPRSLSRSSSRRLEVSPAPAMKNRRQSWQHTVRKTAKEREAECDDEDDELPDDAIIWNVPISPRPAQERSPAPSTCGSPPQSVYSPANSRPVSLRGESSAKTSPVIPARHFSPGPLSPNTANKENAPPTQGLIRQRTNTWEDTYTALDEDAKKVTEALEEYQSELEGQQELKRQQPGLSRSSSIEKPEPKSRTKSLPPLRKSDPLIDPLQPSVEKQKYLSRTRPSWLPPKDPKEEKKHLKEYQKMLARIEEADRLEAQRQEAEAIAREQAERVKAEYWNNLLLPNWATEMANPESKGTHRKMWWNGIPNKLRGTIWKKAIGNDLEITENTFKIALEKANYQINEIGDAAFNGRVKMMRENTKHVFPNLKMFAPASKSSDSDQSETMDVEEQPLHQDLVNVCLAYSSYRSDVDMTDSIHHIAGLFLLNMSVIDTFTTLSNLLNRALPLSFLVRDHTAMTAAYDTTLSALRKKCPMLATRLADLRVEPRDYLDSMFSSLFCDRLSIEHAARVMDVYTVEGDKIPPRVAIGVLLFLEGSAYQGGTEEALETLREKEIRESADEFMGRVYEAGKSS</sequence>
<feature type="compositionally biased region" description="Basic residues" evidence="1">
    <location>
        <begin position="282"/>
        <end position="294"/>
    </location>
</feature>
<dbReference type="PANTHER" id="PTHR47219:SF9">
    <property type="entry name" value="GTPASE ACTIVATING PROTEIN AND CENTROSOME-ASSOCIATED, ISOFORM B"/>
    <property type="match status" value="1"/>
</dbReference>
<dbReference type="Gene3D" id="1.10.8.270">
    <property type="entry name" value="putative rabgap domain of human tbc1 domain family member 14 like domains"/>
    <property type="match status" value="1"/>
</dbReference>
<dbReference type="OrthoDB" id="289721at2759"/>
<dbReference type="Pfam" id="PF22874">
    <property type="entry name" value="SBE2_M"/>
    <property type="match status" value="1"/>
</dbReference>
<accession>A0A6A6XC72</accession>
<dbReference type="PANTHER" id="PTHR47219">
    <property type="entry name" value="RAB GTPASE-ACTIVATING PROTEIN 1-LIKE"/>
    <property type="match status" value="1"/>
</dbReference>
<gene>
    <name evidence="3" type="ORF">K505DRAFT_337288</name>
</gene>
<organism evidence="3 4">
    <name type="scientific">Melanomma pulvis-pyrius CBS 109.77</name>
    <dbReference type="NCBI Taxonomy" id="1314802"/>
    <lineage>
        <taxon>Eukaryota</taxon>
        <taxon>Fungi</taxon>
        <taxon>Dikarya</taxon>
        <taxon>Ascomycota</taxon>
        <taxon>Pezizomycotina</taxon>
        <taxon>Dothideomycetes</taxon>
        <taxon>Pleosporomycetidae</taxon>
        <taxon>Pleosporales</taxon>
        <taxon>Melanommataceae</taxon>
        <taxon>Melanomma</taxon>
    </lineage>
</organism>
<feature type="compositionally biased region" description="Acidic residues" evidence="1">
    <location>
        <begin position="301"/>
        <end position="312"/>
    </location>
</feature>
<evidence type="ECO:0000256" key="1">
    <source>
        <dbReference type="SAM" id="MobiDB-lite"/>
    </source>
</evidence>
<feature type="region of interest" description="Disordered" evidence="1">
    <location>
        <begin position="166"/>
        <end position="498"/>
    </location>
</feature>
<dbReference type="Gene3D" id="1.10.472.80">
    <property type="entry name" value="Ypt/Rab-GAP domain of gyp1p, domain 3"/>
    <property type="match status" value="1"/>
</dbReference>
<feature type="domain" description="Rab-GAP TBC" evidence="2">
    <location>
        <begin position="566"/>
        <end position="778"/>
    </location>
</feature>
<reference evidence="3" key="1">
    <citation type="journal article" date="2020" name="Stud. Mycol.">
        <title>101 Dothideomycetes genomes: a test case for predicting lifestyles and emergence of pathogens.</title>
        <authorList>
            <person name="Haridas S."/>
            <person name="Albert R."/>
            <person name="Binder M."/>
            <person name="Bloem J."/>
            <person name="Labutti K."/>
            <person name="Salamov A."/>
            <person name="Andreopoulos B."/>
            <person name="Baker S."/>
            <person name="Barry K."/>
            <person name="Bills G."/>
            <person name="Bluhm B."/>
            <person name="Cannon C."/>
            <person name="Castanera R."/>
            <person name="Culley D."/>
            <person name="Daum C."/>
            <person name="Ezra D."/>
            <person name="Gonzalez J."/>
            <person name="Henrissat B."/>
            <person name="Kuo A."/>
            <person name="Liang C."/>
            <person name="Lipzen A."/>
            <person name="Lutzoni F."/>
            <person name="Magnuson J."/>
            <person name="Mondo S."/>
            <person name="Nolan M."/>
            <person name="Ohm R."/>
            <person name="Pangilinan J."/>
            <person name="Park H.-J."/>
            <person name="Ramirez L."/>
            <person name="Alfaro M."/>
            <person name="Sun H."/>
            <person name="Tritt A."/>
            <person name="Yoshinaga Y."/>
            <person name="Zwiers L.-H."/>
            <person name="Turgeon B."/>
            <person name="Goodwin S."/>
            <person name="Spatafora J."/>
            <person name="Crous P."/>
            <person name="Grigoriev I."/>
        </authorList>
    </citation>
    <scope>NUCLEOTIDE SEQUENCE</scope>
    <source>
        <strain evidence="3">CBS 109.77</strain>
    </source>
</reference>